<sequence length="644" mass="72001">MLEVNADAQVSCSSSTVLDNGADAKSDEKTCKYDPYLIDDFEPNDPENPLNWSNAKRWYLTMISGVLVLNATFASSSPSGIFPLLMRDFQMSKTVGVLTLSLFVCGYCVGPMLWGPLSEQYGRRPIFIYPFFVYACFMAGGALAKNTASVLIFRFLGGTFAAAPLTNTGAMISDIWDANMRGKAMAIFTVAPFAGPALGPTAAGFIGENVSWKWLFWVLTAFAVACEVLIIFTIPETYKPTLLVKKAQAKRLETGDLRYYALLERQEVNFKKRVENILARPFVILFHEPMLIAITLYHSFVYGCLYLLFAAYPIVFTQGHNMSPGVSGLMFLPIPIGGAIAVILYVAHYNPRYERESARWNPKPVPPEFRIEMALYAGPLFALSFFWFAWTSFPHLSFWGPMLSGLLMGFSIQLIFLGLFNYIIDAYLSVAASALASSTVIRSMFGAAFPLFASDMYEALDPRWASSLLGFIAITMVPIPFVLQRYGPRLRRKSRFCPYDEADEVPPEKEKAALVQSVINTNGDFFYHNEGVTTVTTMPPMAFNGVVSKAGFMNKTATVTVSRWVIHKLTGKQIERSKKFLVHDEKNQLRKDDIVVIRNCPPISALKRFTLERIIKSPETERDIARARKAQETFVPGTRRSTTV</sequence>
<proteinExistence type="inferred from homology"/>
<accession>A0A0C2YDL4</accession>
<dbReference type="PANTHER" id="PTHR23502:SF173">
    <property type="entry name" value="MFS-MULTIDRUG-RESISTANCE TRANSPORTER-RELATED"/>
    <property type="match status" value="1"/>
</dbReference>
<keyword evidence="4" id="KW-0689">Ribosomal protein</keyword>
<dbReference type="GO" id="GO:0005886">
    <property type="term" value="C:plasma membrane"/>
    <property type="evidence" value="ECO:0007669"/>
    <property type="project" value="TreeGrafter"/>
</dbReference>
<dbReference type="Pfam" id="PF00366">
    <property type="entry name" value="Ribosomal_S17"/>
    <property type="match status" value="1"/>
</dbReference>
<gene>
    <name evidence="10" type="ORF">M413DRAFT_62242</name>
</gene>
<dbReference type="InterPro" id="IPR036259">
    <property type="entry name" value="MFS_trans_sf"/>
</dbReference>
<evidence type="ECO:0000256" key="2">
    <source>
        <dbReference type="ARBA" id="ARBA00010254"/>
    </source>
</evidence>
<dbReference type="GO" id="GO:0022857">
    <property type="term" value="F:transmembrane transporter activity"/>
    <property type="evidence" value="ECO:0007669"/>
    <property type="project" value="InterPro"/>
</dbReference>
<feature type="transmembrane region" description="Helical" evidence="8">
    <location>
        <begin position="427"/>
        <end position="452"/>
    </location>
</feature>
<evidence type="ECO:0000256" key="5">
    <source>
        <dbReference type="ARBA" id="ARBA00022989"/>
    </source>
</evidence>
<evidence type="ECO:0000256" key="8">
    <source>
        <dbReference type="SAM" id="Phobius"/>
    </source>
</evidence>
<dbReference type="OrthoDB" id="9986881at2759"/>
<dbReference type="InterPro" id="IPR011701">
    <property type="entry name" value="MFS"/>
</dbReference>
<evidence type="ECO:0000313" key="10">
    <source>
        <dbReference type="EMBL" id="KIM47893.1"/>
    </source>
</evidence>
<dbReference type="STRING" id="686832.A0A0C2YDL4"/>
<dbReference type="Gene3D" id="1.20.1250.20">
    <property type="entry name" value="MFS general substrate transporter like domains"/>
    <property type="match status" value="1"/>
</dbReference>
<dbReference type="SUPFAM" id="SSF50249">
    <property type="entry name" value="Nucleic acid-binding proteins"/>
    <property type="match status" value="1"/>
</dbReference>
<keyword evidence="5 8" id="KW-1133">Transmembrane helix</keyword>
<evidence type="ECO:0000256" key="6">
    <source>
        <dbReference type="ARBA" id="ARBA00023136"/>
    </source>
</evidence>
<evidence type="ECO:0000256" key="4">
    <source>
        <dbReference type="ARBA" id="ARBA00022980"/>
    </source>
</evidence>
<feature type="transmembrane region" description="Helical" evidence="8">
    <location>
        <begin position="95"/>
        <end position="114"/>
    </location>
</feature>
<feature type="transmembrane region" description="Helical" evidence="8">
    <location>
        <begin position="150"/>
        <end position="172"/>
    </location>
</feature>
<feature type="transmembrane region" description="Helical" evidence="8">
    <location>
        <begin position="464"/>
        <end position="483"/>
    </location>
</feature>
<dbReference type="GO" id="GO:1990904">
    <property type="term" value="C:ribonucleoprotein complex"/>
    <property type="evidence" value="ECO:0007669"/>
    <property type="project" value="UniProtKB-KW"/>
</dbReference>
<dbReference type="HOGENOM" id="CLU_008455_11_5_1"/>
<evidence type="ECO:0000313" key="11">
    <source>
        <dbReference type="Proteomes" id="UP000053424"/>
    </source>
</evidence>
<protein>
    <recommendedName>
        <fullName evidence="9">Major facilitator superfamily (MFS) profile domain-containing protein</fullName>
    </recommendedName>
</protein>
<name>A0A0C2YDL4_HEBCY</name>
<dbReference type="CDD" id="cd17323">
    <property type="entry name" value="MFS_Tpo1_MDR_like"/>
    <property type="match status" value="1"/>
</dbReference>
<dbReference type="PROSITE" id="PS50850">
    <property type="entry name" value="MFS"/>
    <property type="match status" value="1"/>
</dbReference>
<feature type="transmembrane region" description="Helical" evidence="8">
    <location>
        <begin position="212"/>
        <end position="234"/>
    </location>
</feature>
<reference evidence="10 11" key="1">
    <citation type="submission" date="2014-04" db="EMBL/GenBank/DDBJ databases">
        <authorList>
            <consortium name="DOE Joint Genome Institute"/>
            <person name="Kuo A."/>
            <person name="Gay G."/>
            <person name="Dore J."/>
            <person name="Kohler A."/>
            <person name="Nagy L.G."/>
            <person name="Floudas D."/>
            <person name="Copeland A."/>
            <person name="Barry K.W."/>
            <person name="Cichocki N."/>
            <person name="Veneault-Fourrey C."/>
            <person name="LaButti K."/>
            <person name="Lindquist E.A."/>
            <person name="Lipzen A."/>
            <person name="Lundell T."/>
            <person name="Morin E."/>
            <person name="Murat C."/>
            <person name="Sun H."/>
            <person name="Tunlid A."/>
            <person name="Henrissat B."/>
            <person name="Grigoriev I.V."/>
            <person name="Hibbett D.S."/>
            <person name="Martin F."/>
            <person name="Nordberg H.P."/>
            <person name="Cantor M.N."/>
            <person name="Hua S.X."/>
        </authorList>
    </citation>
    <scope>NUCLEOTIDE SEQUENCE [LARGE SCALE GENOMIC DNA]</scope>
    <source>
        <strain evidence="11">h7</strain>
    </source>
</reference>
<feature type="transmembrane region" description="Helical" evidence="8">
    <location>
        <begin position="126"/>
        <end position="144"/>
    </location>
</feature>
<dbReference type="Pfam" id="PF07690">
    <property type="entry name" value="MFS_1"/>
    <property type="match status" value="1"/>
</dbReference>
<dbReference type="CDD" id="cd00364">
    <property type="entry name" value="Ribosomal_uS17"/>
    <property type="match status" value="1"/>
</dbReference>
<keyword evidence="7" id="KW-0687">Ribonucleoprotein</keyword>
<feature type="transmembrane region" description="Helical" evidence="8">
    <location>
        <begin position="326"/>
        <end position="348"/>
    </location>
</feature>
<keyword evidence="3 8" id="KW-0812">Transmembrane</keyword>
<evidence type="ECO:0000256" key="7">
    <source>
        <dbReference type="ARBA" id="ARBA00023274"/>
    </source>
</evidence>
<reference evidence="11" key="2">
    <citation type="submission" date="2015-01" db="EMBL/GenBank/DDBJ databases">
        <title>Evolutionary Origins and Diversification of the Mycorrhizal Mutualists.</title>
        <authorList>
            <consortium name="DOE Joint Genome Institute"/>
            <consortium name="Mycorrhizal Genomics Consortium"/>
            <person name="Kohler A."/>
            <person name="Kuo A."/>
            <person name="Nagy L.G."/>
            <person name="Floudas D."/>
            <person name="Copeland A."/>
            <person name="Barry K.W."/>
            <person name="Cichocki N."/>
            <person name="Veneault-Fourrey C."/>
            <person name="LaButti K."/>
            <person name="Lindquist E.A."/>
            <person name="Lipzen A."/>
            <person name="Lundell T."/>
            <person name="Morin E."/>
            <person name="Murat C."/>
            <person name="Riley R."/>
            <person name="Ohm R."/>
            <person name="Sun H."/>
            <person name="Tunlid A."/>
            <person name="Henrissat B."/>
            <person name="Grigoriev I.V."/>
            <person name="Hibbett D.S."/>
            <person name="Martin F."/>
        </authorList>
    </citation>
    <scope>NUCLEOTIDE SEQUENCE [LARGE SCALE GENOMIC DNA]</scope>
    <source>
        <strain evidence="11">h7</strain>
    </source>
</reference>
<feature type="transmembrane region" description="Helical" evidence="8">
    <location>
        <begin position="396"/>
        <end position="420"/>
    </location>
</feature>
<dbReference type="FunFam" id="1.20.1250.20:FF:000011">
    <property type="entry name" value="MFS multidrug transporter, putative"/>
    <property type="match status" value="1"/>
</dbReference>
<dbReference type="SUPFAM" id="SSF103473">
    <property type="entry name" value="MFS general substrate transporter"/>
    <property type="match status" value="1"/>
</dbReference>
<comment type="subcellular location">
    <subcellularLocation>
        <location evidence="1">Membrane</location>
        <topology evidence="1">Multi-pass membrane protein</topology>
    </subcellularLocation>
</comment>
<evidence type="ECO:0000256" key="1">
    <source>
        <dbReference type="ARBA" id="ARBA00004141"/>
    </source>
</evidence>
<dbReference type="GO" id="GO:0006412">
    <property type="term" value="P:translation"/>
    <property type="evidence" value="ECO:0007669"/>
    <property type="project" value="InterPro"/>
</dbReference>
<keyword evidence="6 8" id="KW-0472">Membrane</keyword>
<keyword evidence="11" id="KW-1185">Reference proteome</keyword>
<feature type="transmembrane region" description="Helical" evidence="8">
    <location>
        <begin position="58"/>
        <end position="75"/>
    </location>
</feature>
<dbReference type="Proteomes" id="UP000053424">
    <property type="component" value="Unassembled WGS sequence"/>
</dbReference>
<feature type="domain" description="Major facilitator superfamily (MFS) profile" evidence="9">
    <location>
        <begin position="58"/>
        <end position="490"/>
    </location>
</feature>
<feature type="transmembrane region" description="Helical" evidence="8">
    <location>
        <begin position="184"/>
        <end position="206"/>
    </location>
</feature>
<dbReference type="EMBL" id="KN831769">
    <property type="protein sequence ID" value="KIM47893.1"/>
    <property type="molecule type" value="Genomic_DNA"/>
</dbReference>
<dbReference type="GO" id="GO:0003735">
    <property type="term" value="F:structural constituent of ribosome"/>
    <property type="evidence" value="ECO:0007669"/>
    <property type="project" value="InterPro"/>
</dbReference>
<dbReference type="GO" id="GO:0005840">
    <property type="term" value="C:ribosome"/>
    <property type="evidence" value="ECO:0007669"/>
    <property type="project" value="UniProtKB-KW"/>
</dbReference>
<dbReference type="InterPro" id="IPR000266">
    <property type="entry name" value="Ribosomal_uS17"/>
</dbReference>
<dbReference type="PANTHER" id="PTHR23502">
    <property type="entry name" value="MAJOR FACILITATOR SUPERFAMILY"/>
    <property type="match status" value="1"/>
</dbReference>
<dbReference type="InterPro" id="IPR020846">
    <property type="entry name" value="MFS_dom"/>
</dbReference>
<dbReference type="Gene3D" id="2.40.50.140">
    <property type="entry name" value="Nucleic acid-binding proteins"/>
    <property type="match status" value="1"/>
</dbReference>
<feature type="transmembrane region" description="Helical" evidence="8">
    <location>
        <begin position="290"/>
        <end position="314"/>
    </location>
</feature>
<dbReference type="AlphaFoldDB" id="A0A0C2YDL4"/>
<comment type="similarity">
    <text evidence="2">Belongs to the universal ribosomal protein uS17 family.</text>
</comment>
<evidence type="ECO:0000256" key="3">
    <source>
        <dbReference type="ARBA" id="ARBA00022692"/>
    </source>
</evidence>
<organism evidence="10 11">
    <name type="scientific">Hebeloma cylindrosporum</name>
    <dbReference type="NCBI Taxonomy" id="76867"/>
    <lineage>
        <taxon>Eukaryota</taxon>
        <taxon>Fungi</taxon>
        <taxon>Dikarya</taxon>
        <taxon>Basidiomycota</taxon>
        <taxon>Agaricomycotina</taxon>
        <taxon>Agaricomycetes</taxon>
        <taxon>Agaricomycetidae</taxon>
        <taxon>Agaricales</taxon>
        <taxon>Agaricineae</taxon>
        <taxon>Hymenogastraceae</taxon>
        <taxon>Hebeloma</taxon>
    </lineage>
</organism>
<dbReference type="InterPro" id="IPR012340">
    <property type="entry name" value="NA-bd_OB-fold"/>
</dbReference>
<evidence type="ECO:0000259" key="9">
    <source>
        <dbReference type="PROSITE" id="PS50850"/>
    </source>
</evidence>